<dbReference type="Proteomes" id="UP001314263">
    <property type="component" value="Unassembled WGS sequence"/>
</dbReference>
<dbReference type="Pfam" id="PF17184">
    <property type="entry name" value="Rit1_C"/>
    <property type="match status" value="1"/>
</dbReference>
<proteinExistence type="predicted"/>
<dbReference type="GO" id="GO:0019988">
    <property type="term" value="P:charged-tRNA amino acid modification"/>
    <property type="evidence" value="ECO:0007669"/>
    <property type="project" value="InterPro"/>
</dbReference>
<dbReference type="InterPro" id="IPR029021">
    <property type="entry name" value="Prot-tyrosine_phosphatase-like"/>
</dbReference>
<name>A0AAV1HX07_9CHLO</name>
<reference evidence="4 5" key="1">
    <citation type="submission" date="2023-10" db="EMBL/GenBank/DDBJ databases">
        <authorList>
            <person name="Maclean D."/>
            <person name="Macfadyen A."/>
        </authorList>
    </citation>
    <scope>NUCLEOTIDE SEQUENCE [LARGE SCALE GENOMIC DNA]</scope>
</reference>
<dbReference type="EMBL" id="CAUYUE010000003">
    <property type="protein sequence ID" value="CAK0756877.1"/>
    <property type="molecule type" value="Genomic_DNA"/>
</dbReference>
<evidence type="ECO:0008006" key="6">
    <source>
        <dbReference type="Google" id="ProtNLM"/>
    </source>
</evidence>
<comment type="caution">
    <text evidence="4">The sequence shown here is derived from an EMBL/GenBank/DDBJ whole genome shotgun (WGS) entry which is preliminary data.</text>
</comment>
<dbReference type="InterPro" id="IPR007306">
    <property type="entry name" value="Rit1"/>
</dbReference>
<feature type="compositionally biased region" description="Basic and acidic residues" evidence="1">
    <location>
        <begin position="544"/>
        <end position="564"/>
    </location>
</feature>
<dbReference type="Gene3D" id="3.90.190.10">
    <property type="entry name" value="Protein tyrosine phosphatase superfamily"/>
    <property type="match status" value="1"/>
</dbReference>
<protein>
    <recommendedName>
        <fullName evidence="6">Initiator tRNA phosphoribosyl transferase</fullName>
    </recommendedName>
</protein>
<keyword evidence="5" id="KW-1185">Reference proteome</keyword>
<dbReference type="SUPFAM" id="SSF52799">
    <property type="entry name" value="(Phosphotyrosine protein) phosphatases II"/>
    <property type="match status" value="1"/>
</dbReference>
<accession>A0AAV1HX07</accession>
<feature type="domain" description="Rit1 DUSP-like" evidence="2">
    <location>
        <begin position="576"/>
        <end position="616"/>
    </location>
</feature>
<evidence type="ECO:0000259" key="3">
    <source>
        <dbReference type="Pfam" id="PF17184"/>
    </source>
</evidence>
<organism evidence="4 5">
    <name type="scientific">Coccomyxa viridis</name>
    <dbReference type="NCBI Taxonomy" id="1274662"/>
    <lineage>
        <taxon>Eukaryota</taxon>
        <taxon>Viridiplantae</taxon>
        <taxon>Chlorophyta</taxon>
        <taxon>core chlorophytes</taxon>
        <taxon>Trebouxiophyceae</taxon>
        <taxon>Trebouxiophyceae incertae sedis</taxon>
        <taxon>Coccomyxaceae</taxon>
        <taxon>Coccomyxa</taxon>
    </lineage>
</organism>
<evidence type="ECO:0000313" key="5">
    <source>
        <dbReference type="Proteomes" id="UP001314263"/>
    </source>
</evidence>
<evidence type="ECO:0000313" key="4">
    <source>
        <dbReference type="EMBL" id="CAK0756877.1"/>
    </source>
</evidence>
<evidence type="ECO:0000256" key="1">
    <source>
        <dbReference type="SAM" id="MobiDB-lite"/>
    </source>
</evidence>
<dbReference type="InterPro" id="IPR033421">
    <property type="entry name" value="Rit1_DUSP-like"/>
</dbReference>
<dbReference type="InterPro" id="IPR033449">
    <property type="entry name" value="Rit1_N"/>
</dbReference>
<dbReference type="PANTHER" id="PTHR31811">
    <property type="entry name" value="TRNA A64-2'-O-RIBOSYLPHOSPHATE TRANSFERASE"/>
    <property type="match status" value="1"/>
</dbReference>
<dbReference type="GO" id="GO:0005737">
    <property type="term" value="C:cytoplasm"/>
    <property type="evidence" value="ECO:0007669"/>
    <property type="project" value="TreeGrafter"/>
</dbReference>
<feature type="region of interest" description="Disordered" evidence="1">
    <location>
        <begin position="516"/>
        <end position="583"/>
    </location>
</feature>
<gene>
    <name evidence="4" type="ORF">CVIRNUC_002491</name>
</gene>
<dbReference type="GO" id="GO:0043399">
    <property type="term" value="F:tRNA adenosine(64)-2'-O-ribosylphosphate transferase activity"/>
    <property type="evidence" value="ECO:0007669"/>
    <property type="project" value="InterPro"/>
</dbReference>
<feature type="domain" description="Rit1 N-terminal" evidence="3">
    <location>
        <begin position="24"/>
        <end position="314"/>
    </location>
</feature>
<dbReference type="AlphaFoldDB" id="A0AAV1HX07"/>
<sequence>MPVEEPYCNGRTFIPSVNQVLRELKRQEVGLYNCVCSVLSDVAFVREISHLYSPLPLLANLRCGLWYAPKHDSTCYFKSTDGHYGNWGFSCTRLNLHTARLAAEKGGCIIVDATRRGKSFPDAFTKTVPIWCTVLNRAISTVRQQLQQKGCASSGGKPEAVSQPPDWDCDLHLPAWVSANEANHISMRLDSWANELLQLDADIAGLAKHLQKPLRALWISQNSRIWIDQTPDPGELPFTPVILVSASLPNARQRRFARQSGEEEGGWTYEYVPGAGDDEETWARGLTPSLLFRHQEELMAAGPDAVHAVVERILAESHASGNAAGSSVPMTHDALGDAEGGLHNLAPLGARVAADAATVHRTGTGLYLVGNTGIALGRPADGHASAVWQEVDAVLDCSLEPVNSPVDKQGSAAAFGVKQSGRFLHLPVKDAKHDRHGLQANLPSALAFASHHLEQHRRVLVLCSGGHDTSVCIAVALLLACFSSSSTPSGSPCFKGRYTTKPAVAPHADHWMSRSMSQLDDGGAKPAFKAHEPDSASESAVAPNRDRDADRHVLGQRLRQDGIRRQGKQQQGQQQSKVPTGIVSRDNIRRALAFVSACYPHARPSRGSLRQVYNFLLQSKGSDMGRYDQRDG</sequence>
<dbReference type="Pfam" id="PF04179">
    <property type="entry name" value="Init_tRNA_PT"/>
    <property type="match status" value="2"/>
</dbReference>
<feature type="domain" description="Rit1 DUSP-like" evidence="2">
    <location>
        <begin position="423"/>
        <end position="485"/>
    </location>
</feature>
<evidence type="ECO:0000259" key="2">
    <source>
        <dbReference type="Pfam" id="PF04179"/>
    </source>
</evidence>
<dbReference type="PANTHER" id="PTHR31811:SF0">
    <property type="entry name" value="TRNA A64-2'-O-RIBOSYLPHOSPHATE TRANSFERASE"/>
    <property type="match status" value="1"/>
</dbReference>